<accession>A0A392U1G3</accession>
<feature type="compositionally biased region" description="Low complexity" evidence="1">
    <location>
        <begin position="1"/>
        <end position="20"/>
    </location>
</feature>
<evidence type="ECO:0000313" key="2">
    <source>
        <dbReference type="EMBL" id="MCI67283.1"/>
    </source>
</evidence>
<sequence length="52" mass="5486">TLVVNASSASSTSTATARTARPWEAEKEKQVVASKVGMEAVEEGEESEMEGE</sequence>
<keyword evidence="3" id="KW-1185">Reference proteome</keyword>
<name>A0A392U1G3_9FABA</name>
<feature type="non-terminal residue" evidence="2">
    <location>
        <position position="1"/>
    </location>
</feature>
<feature type="compositionally biased region" description="Acidic residues" evidence="1">
    <location>
        <begin position="40"/>
        <end position="52"/>
    </location>
</feature>
<reference evidence="2 3" key="1">
    <citation type="journal article" date="2018" name="Front. Plant Sci.">
        <title>Red Clover (Trifolium pratense) and Zigzag Clover (T. medium) - A Picture of Genomic Similarities and Differences.</title>
        <authorList>
            <person name="Dluhosova J."/>
            <person name="Istvanek J."/>
            <person name="Nedelnik J."/>
            <person name="Repkova J."/>
        </authorList>
    </citation>
    <scope>NUCLEOTIDE SEQUENCE [LARGE SCALE GENOMIC DNA]</scope>
    <source>
        <strain evidence="3">cv. 10/8</strain>
        <tissue evidence="2">Leaf</tissue>
    </source>
</reference>
<dbReference type="Proteomes" id="UP000265520">
    <property type="component" value="Unassembled WGS sequence"/>
</dbReference>
<feature type="compositionally biased region" description="Basic and acidic residues" evidence="1">
    <location>
        <begin position="21"/>
        <end position="30"/>
    </location>
</feature>
<dbReference type="EMBL" id="LXQA010713547">
    <property type="protein sequence ID" value="MCI67283.1"/>
    <property type="molecule type" value="Genomic_DNA"/>
</dbReference>
<proteinExistence type="predicted"/>
<evidence type="ECO:0000313" key="3">
    <source>
        <dbReference type="Proteomes" id="UP000265520"/>
    </source>
</evidence>
<protein>
    <submittedName>
        <fullName evidence="2">Uncharacterized protein</fullName>
    </submittedName>
</protein>
<feature type="region of interest" description="Disordered" evidence="1">
    <location>
        <begin position="1"/>
        <end position="52"/>
    </location>
</feature>
<organism evidence="2 3">
    <name type="scientific">Trifolium medium</name>
    <dbReference type="NCBI Taxonomy" id="97028"/>
    <lineage>
        <taxon>Eukaryota</taxon>
        <taxon>Viridiplantae</taxon>
        <taxon>Streptophyta</taxon>
        <taxon>Embryophyta</taxon>
        <taxon>Tracheophyta</taxon>
        <taxon>Spermatophyta</taxon>
        <taxon>Magnoliopsida</taxon>
        <taxon>eudicotyledons</taxon>
        <taxon>Gunneridae</taxon>
        <taxon>Pentapetalae</taxon>
        <taxon>rosids</taxon>
        <taxon>fabids</taxon>
        <taxon>Fabales</taxon>
        <taxon>Fabaceae</taxon>
        <taxon>Papilionoideae</taxon>
        <taxon>50 kb inversion clade</taxon>
        <taxon>NPAAA clade</taxon>
        <taxon>Hologalegina</taxon>
        <taxon>IRL clade</taxon>
        <taxon>Trifolieae</taxon>
        <taxon>Trifolium</taxon>
    </lineage>
</organism>
<evidence type="ECO:0000256" key="1">
    <source>
        <dbReference type="SAM" id="MobiDB-lite"/>
    </source>
</evidence>
<dbReference type="AlphaFoldDB" id="A0A392U1G3"/>
<comment type="caution">
    <text evidence="2">The sequence shown here is derived from an EMBL/GenBank/DDBJ whole genome shotgun (WGS) entry which is preliminary data.</text>
</comment>